<dbReference type="STRING" id="1123024.GCA_000423625_04164"/>
<dbReference type="SUPFAM" id="SSF49503">
    <property type="entry name" value="Cupredoxins"/>
    <property type="match status" value="1"/>
</dbReference>
<dbReference type="GO" id="GO:0016491">
    <property type="term" value="F:oxidoreductase activity"/>
    <property type="evidence" value="ECO:0007669"/>
    <property type="project" value="InterPro"/>
</dbReference>
<evidence type="ECO:0000313" key="3">
    <source>
        <dbReference type="EMBL" id="GEL19068.1"/>
    </source>
</evidence>
<dbReference type="RefSeq" id="WP_051233355.1">
    <property type="nucleotide sequence ID" value="NZ_AUII01000027.1"/>
</dbReference>
<organism evidence="3 4">
    <name type="scientific">Pseudonocardia asaccharolytica DSM 44247 = NBRC 16224</name>
    <dbReference type="NCBI Taxonomy" id="1123024"/>
    <lineage>
        <taxon>Bacteria</taxon>
        <taxon>Bacillati</taxon>
        <taxon>Actinomycetota</taxon>
        <taxon>Actinomycetes</taxon>
        <taxon>Pseudonocardiales</taxon>
        <taxon>Pseudonocardiaceae</taxon>
        <taxon>Pseudonocardia</taxon>
    </lineage>
</organism>
<gene>
    <name evidence="3" type="ORF">PA7_29050</name>
</gene>
<accession>A0A511D806</accession>
<evidence type="ECO:0000256" key="1">
    <source>
        <dbReference type="ARBA" id="ARBA00010609"/>
    </source>
</evidence>
<sequence length="134" mass="15701">METLRRAQSATTRQFDFRRMSVDGYDEQVWTINGQVFSPTTILARPRLDTVELWRFTSDFHHPIHTHLAHFQVVGRDGGSPDPADAGWKDVVDLRPYEVVEVLVRFRGYRGRYVLRCHHLEHEDMAMMANFQVT</sequence>
<dbReference type="PANTHER" id="PTHR48267">
    <property type="entry name" value="CUPREDOXIN SUPERFAMILY PROTEIN"/>
    <property type="match status" value="1"/>
</dbReference>
<evidence type="ECO:0000259" key="2">
    <source>
        <dbReference type="Pfam" id="PF07731"/>
    </source>
</evidence>
<dbReference type="Proteomes" id="UP000321328">
    <property type="component" value="Unassembled WGS sequence"/>
</dbReference>
<comment type="caution">
    <text evidence="3">The sequence shown here is derived from an EMBL/GenBank/DDBJ whole genome shotgun (WGS) entry which is preliminary data.</text>
</comment>
<reference evidence="3 4" key="1">
    <citation type="submission" date="2019-07" db="EMBL/GenBank/DDBJ databases">
        <title>Whole genome shotgun sequence of Pseudonocardia asaccharolytica NBRC 16224.</title>
        <authorList>
            <person name="Hosoyama A."/>
            <person name="Uohara A."/>
            <person name="Ohji S."/>
            <person name="Ichikawa N."/>
        </authorList>
    </citation>
    <scope>NUCLEOTIDE SEQUENCE [LARGE SCALE GENOMIC DNA]</scope>
    <source>
        <strain evidence="3 4">NBRC 16224</strain>
    </source>
</reference>
<keyword evidence="4" id="KW-1185">Reference proteome</keyword>
<dbReference type="InterPro" id="IPR008972">
    <property type="entry name" value="Cupredoxin"/>
</dbReference>
<name>A0A511D806_9PSEU</name>
<comment type="similarity">
    <text evidence="1">Belongs to the multicopper oxidase family.</text>
</comment>
<feature type="domain" description="Plastocyanin-like" evidence="2">
    <location>
        <begin position="24"/>
        <end position="133"/>
    </location>
</feature>
<evidence type="ECO:0000313" key="4">
    <source>
        <dbReference type="Proteomes" id="UP000321328"/>
    </source>
</evidence>
<dbReference type="PANTHER" id="PTHR48267:SF1">
    <property type="entry name" value="BILIRUBIN OXIDASE"/>
    <property type="match status" value="1"/>
</dbReference>
<dbReference type="GO" id="GO:0005507">
    <property type="term" value="F:copper ion binding"/>
    <property type="evidence" value="ECO:0007669"/>
    <property type="project" value="InterPro"/>
</dbReference>
<dbReference type="InterPro" id="IPR045087">
    <property type="entry name" value="Cu-oxidase_fam"/>
</dbReference>
<protein>
    <recommendedName>
        <fullName evidence="2">Plastocyanin-like domain-containing protein</fullName>
    </recommendedName>
</protein>
<dbReference type="Gene3D" id="2.60.40.420">
    <property type="entry name" value="Cupredoxins - blue copper proteins"/>
    <property type="match status" value="1"/>
</dbReference>
<dbReference type="InterPro" id="IPR011706">
    <property type="entry name" value="Cu-oxidase_C"/>
</dbReference>
<dbReference type="OrthoDB" id="345021at2"/>
<dbReference type="EMBL" id="BJVI01000030">
    <property type="protein sequence ID" value="GEL19068.1"/>
    <property type="molecule type" value="Genomic_DNA"/>
</dbReference>
<proteinExistence type="inferred from homology"/>
<dbReference type="AlphaFoldDB" id="A0A511D806"/>
<dbReference type="Pfam" id="PF07731">
    <property type="entry name" value="Cu-oxidase_2"/>
    <property type="match status" value="1"/>
</dbReference>